<dbReference type="AlphaFoldDB" id="A0A7J0EJH1"/>
<evidence type="ECO:0000313" key="2">
    <source>
        <dbReference type="EMBL" id="GFY86442.1"/>
    </source>
</evidence>
<dbReference type="EMBL" id="BJWL01000005">
    <property type="protein sequence ID" value="GFY86442.1"/>
    <property type="molecule type" value="Genomic_DNA"/>
</dbReference>
<feature type="region of interest" description="Disordered" evidence="1">
    <location>
        <begin position="270"/>
        <end position="319"/>
    </location>
</feature>
<comment type="caution">
    <text evidence="2">The sequence shown here is derived from an EMBL/GenBank/DDBJ whole genome shotgun (WGS) entry which is preliminary data.</text>
</comment>
<feature type="region of interest" description="Disordered" evidence="1">
    <location>
        <begin position="110"/>
        <end position="153"/>
    </location>
</feature>
<organism evidence="2 3">
    <name type="scientific">Actinidia rufa</name>
    <dbReference type="NCBI Taxonomy" id="165716"/>
    <lineage>
        <taxon>Eukaryota</taxon>
        <taxon>Viridiplantae</taxon>
        <taxon>Streptophyta</taxon>
        <taxon>Embryophyta</taxon>
        <taxon>Tracheophyta</taxon>
        <taxon>Spermatophyta</taxon>
        <taxon>Magnoliopsida</taxon>
        <taxon>eudicotyledons</taxon>
        <taxon>Gunneridae</taxon>
        <taxon>Pentapetalae</taxon>
        <taxon>asterids</taxon>
        <taxon>Ericales</taxon>
        <taxon>Actinidiaceae</taxon>
        <taxon>Actinidia</taxon>
    </lineage>
</organism>
<dbReference type="GO" id="GO:0003676">
    <property type="term" value="F:nucleic acid binding"/>
    <property type="evidence" value="ECO:0007669"/>
    <property type="project" value="InterPro"/>
</dbReference>
<protein>
    <submittedName>
        <fullName evidence="2">Uncharacterized protein</fullName>
    </submittedName>
</protein>
<dbReference type="GO" id="GO:0008270">
    <property type="term" value="F:zinc ion binding"/>
    <property type="evidence" value="ECO:0007669"/>
    <property type="project" value="InterPro"/>
</dbReference>
<reference evidence="2 3" key="1">
    <citation type="submission" date="2019-07" db="EMBL/GenBank/DDBJ databases">
        <title>De Novo Assembly of kiwifruit Actinidia rufa.</title>
        <authorList>
            <person name="Sugita-Konishi S."/>
            <person name="Sato K."/>
            <person name="Mori E."/>
            <person name="Abe Y."/>
            <person name="Kisaki G."/>
            <person name="Hamano K."/>
            <person name="Suezawa K."/>
            <person name="Otani M."/>
            <person name="Fukuda T."/>
            <person name="Manabe T."/>
            <person name="Gomi K."/>
            <person name="Tabuchi M."/>
            <person name="Akimitsu K."/>
            <person name="Kataoka I."/>
        </authorList>
    </citation>
    <scope>NUCLEOTIDE SEQUENCE [LARGE SCALE GENOMIC DNA]</scope>
    <source>
        <strain evidence="3">cv. Fuchu</strain>
    </source>
</reference>
<proteinExistence type="predicted"/>
<dbReference type="SUPFAM" id="SSF57756">
    <property type="entry name" value="Retrovirus zinc finger-like domains"/>
    <property type="match status" value="1"/>
</dbReference>
<feature type="compositionally biased region" description="Low complexity" evidence="1">
    <location>
        <begin position="113"/>
        <end position="136"/>
    </location>
</feature>
<evidence type="ECO:0000313" key="3">
    <source>
        <dbReference type="Proteomes" id="UP000585474"/>
    </source>
</evidence>
<dbReference type="Gene3D" id="4.10.60.10">
    <property type="entry name" value="Zinc finger, CCHC-type"/>
    <property type="match status" value="1"/>
</dbReference>
<feature type="compositionally biased region" description="Polar residues" evidence="1">
    <location>
        <begin position="137"/>
        <end position="153"/>
    </location>
</feature>
<accession>A0A7J0EJH1</accession>
<feature type="region of interest" description="Disordered" evidence="1">
    <location>
        <begin position="1"/>
        <end position="27"/>
    </location>
</feature>
<dbReference type="Proteomes" id="UP000585474">
    <property type="component" value="Unassembled WGS sequence"/>
</dbReference>
<feature type="compositionally biased region" description="Low complexity" evidence="1">
    <location>
        <begin position="273"/>
        <end position="288"/>
    </location>
</feature>
<sequence>MTPNSDEASSDLDEAKDPRSSCSLSGSLSVETHDLGTLSPAELSLLRPTTWVLSLRLLSLSPSQTPVSSAPILSTPASHLIQVTSKPKPQIPLDECSYCHQKGHWKYSCPNRGQSKGQKGFSQSSSSSRASQQYSQHGTQLHSRSSTALAAPTSNDTSLLPSFAVFQQFQQYRAFMATIQGDYTHASAMTTTHSDLHSSSPITAPIAKEDLIYLDPFPSDMSTEEYSSTLDIVDISFPTTSPKVSNCPPPPATSSLPSLIPPAPLVYSRRRAASPIPSSSSMAPSSDSGNPDLPIRRYPARSRHPPPNYQERPLPYTKM</sequence>
<evidence type="ECO:0000256" key="1">
    <source>
        <dbReference type="SAM" id="MobiDB-lite"/>
    </source>
</evidence>
<dbReference type="InterPro" id="IPR036875">
    <property type="entry name" value="Znf_CCHC_sf"/>
</dbReference>
<dbReference type="OrthoDB" id="1428542at2759"/>
<name>A0A7J0EJH1_9ERIC</name>
<keyword evidence="3" id="KW-1185">Reference proteome</keyword>
<gene>
    <name evidence="2" type="ORF">Acr_05g0000810</name>
</gene>